<name>A0A179FCA6_METCM</name>
<dbReference type="EMBL" id="LSBJ02000006">
    <property type="protein sequence ID" value="OAQ63112.1"/>
    <property type="molecule type" value="Genomic_DNA"/>
</dbReference>
<dbReference type="KEGG" id="pchm:VFPPC_14519"/>
<gene>
    <name evidence="1" type="ORF">VFPPC_14519</name>
</gene>
<accession>A0A179FCA6</accession>
<keyword evidence="2" id="KW-1185">Reference proteome</keyword>
<sequence length="100" mass="11160">MADWASREFPCSLSQCISSRVLTHNLEELIFMAFGPPGLSWERRLNIAILEFNARSAASAPAHPSEFADHTTDGRLAKRLVHLDWRPVMVMDPAGLLNLS</sequence>
<proteinExistence type="predicted"/>
<protein>
    <submittedName>
        <fullName evidence="1">Uncharacterized protein</fullName>
    </submittedName>
</protein>
<dbReference type="GeneID" id="28856281"/>
<evidence type="ECO:0000313" key="1">
    <source>
        <dbReference type="EMBL" id="OAQ63112.1"/>
    </source>
</evidence>
<dbReference type="AlphaFoldDB" id="A0A179FCA6"/>
<comment type="caution">
    <text evidence="1">The sequence shown here is derived from an EMBL/GenBank/DDBJ whole genome shotgun (WGS) entry which is preliminary data.</text>
</comment>
<reference evidence="1 2" key="1">
    <citation type="journal article" date="2016" name="PLoS Pathog.">
        <title>Biosynthesis of antibiotic leucinostatins in bio-control fungus Purpureocillium lilacinum and their inhibition on phytophthora revealed by genome mining.</title>
        <authorList>
            <person name="Wang G."/>
            <person name="Liu Z."/>
            <person name="Lin R."/>
            <person name="Li E."/>
            <person name="Mao Z."/>
            <person name="Ling J."/>
            <person name="Yang Y."/>
            <person name="Yin W.B."/>
            <person name="Xie B."/>
        </authorList>
    </citation>
    <scope>NUCLEOTIDE SEQUENCE [LARGE SCALE GENOMIC DNA]</scope>
    <source>
        <strain evidence="1">170</strain>
    </source>
</reference>
<evidence type="ECO:0000313" key="2">
    <source>
        <dbReference type="Proteomes" id="UP000078397"/>
    </source>
</evidence>
<dbReference type="RefSeq" id="XP_018140692.1">
    <property type="nucleotide sequence ID" value="XM_018292287.1"/>
</dbReference>
<dbReference type="Proteomes" id="UP000078397">
    <property type="component" value="Unassembled WGS sequence"/>
</dbReference>
<organism evidence="1 2">
    <name type="scientific">Pochonia chlamydosporia 170</name>
    <dbReference type="NCBI Taxonomy" id="1380566"/>
    <lineage>
        <taxon>Eukaryota</taxon>
        <taxon>Fungi</taxon>
        <taxon>Dikarya</taxon>
        <taxon>Ascomycota</taxon>
        <taxon>Pezizomycotina</taxon>
        <taxon>Sordariomycetes</taxon>
        <taxon>Hypocreomycetidae</taxon>
        <taxon>Hypocreales</taxon>
        <taxon>Clavicipitaceae</taxon>
        <taxon>Pochonia</taxon>
    </lineage>
</organism>